<proteinExistence type="predicted"/>
<feature type="transmembrane region" description="Helical" evidence="1">
    <location>
        <begin position="85"/>
        <end position="107"/>
    </location>
</feature>
<feature type="domain" description="DUF4328" evidence="2">
    <location>
        <begin position="112"/>
        <end position="270"/>
    </location>
</feature>
<dbReference type="Proteomes" id="UP001500449">
    <property type="component" value="Unassembled WGS sequence"/>
</dbReference>
<evidence type="ECO:0000313" key="3">
    <source>
        <dbReference type="EMBL" id="GAA1872861.1"/>
    </source>
</evidence>
<name>A0ABN2NK68_9PSEU</name>
<comment type="caution">
    <text evidence="3">The sequence shown here is derived from an EMBL/GenBank/DDBJ whole genome shotgun (WGS) entry which is preliminary data.</text>
</comment>
<protein>
    <submittedName>
        <fullName evidence="3">DUF4328 domain-containing protein</fullName>
    </submittedName>
</protein>
<evidence type="ECO:0000256" key="1">
    <source>
        <dbReference type="SAM" id="Phobius"/>
    </source>
</evidence>
<accession>A0ABN2NK68</accession>
<feature type="transmembrane region" description="Helical" evidence="1">
    <location>
        <begin position="127"/>
        <end position="151"/>
    </location>
</feature>
<dbReference type="InterPro" id="IPR025565">
    <property type="entry name" value="DUF4328"/>
</dbReference>
<sequence length="289" mass="30600">MPPPGAGPFCPNCGRYLAALAWVAEPPPGKALPLPVRPRFRYTGPPRYRAIPRWGFPALPWRGEAAPVVESPVARAGALLHTLTWLLPVTAGVAVVGFAAETLRYVLLLLSRDEALPAWLVAFSDGAVAFGGWASLAGALGCGLLVIFWSLRAREAAALRSGTTPSRSVLGVVAGWLVPGLNLSVPGSVLAEIEHLALDRPPAERPRPSRPILVWWAAWGVSVVLGVVVALWSLRSGTQALADGVVLHALLDLVAAVTALLTLRVTRELTALLEPPRATRRELLVSVAP</sequence>
<keyword evidence="1" id="KW-1133">Transmembrane helix</keyword>
<keyword evidence="1" id="KW-0472">Membrane</keyword>
<organism evidence="3 4">
    <name type="scientific">Pseudonocardia ailaonensis</name>
    <dbReference type="NCBI Taxonomy" id="367279"/>
    <lineage>
        <taxon>Bacteria</taxon>
        <taxon>Bacillati</taxon>
        <taxon>Actinomycetota</taxon>
        <taxon>Actinomycetes</taxon>
        <taxon>Pseudonocardiales</taxon>
        <taxon>Pseudonocardiaceae</taxon>
        <taxon>Pseudonocardia</taxon>
    </lineage>
</organism>
<reference evidence="3 4" key="1">
    <citation type="journal article" date="2019" name="Int. J. Syst. Evol. Microbiol.">
        <title>The Global Catalogue of Microorganisms (GCM) 10K type strain sequencing project: providing services to taxonomists for standard genome sequencing and annotation.</title>
        <authorList>
            <consortium name="The Broad Institute Genomics Platform"/>
            <consortium name="The Broad Institute Genome Sequencing Center for Infectious Disease"/>
            <person name="Wu L."/>
            <person name="Ma J."/>
        </authorList>
    </citation>
    <scope>NUCLEOTIDE SEQUENCE [LARGE SCALE GENOMIC DNA]</scope>
    <source>
        <strain evidence="3 4">JCM 16009</strain>
    </source>
</reference>
<feature type="transmembrane region" description="Helical" evidence="1">
    <location>
        <begin position="213"/>
        <end position="233"/>
    </location>
</feature>
<evidence type="ECO:0000259" key="2">
    <source>
        <dbReference type="Pfam" id="PF14219"/>
    </source>
</evidence>
<dbReference type="EMBL" id="BAAAQK010000025">
    <property type="protein sequence ID" value="GAA1872861.1"/>
    <property type="molecule type" value="Genomic_DNA"/>
</dbReference>
<keyword evidence="1" id="KW-0812">Transmembrane</keyword>
<dbReference type="RefSeq" id="WP_344425257.1">
    <property type="nucleotide sequence ID" value="NZ_BAAAQK010000025.1"/>
</dbReference>
<keyword evidence="4" id="KW-1185">Reference proteome</keyword>
<dbReference type="Pfam" id="PF14219">
    <property type="entry name" value="DUF4328"/>
    <property type="match status" value="1"/>
</dbReference>
<evidence type="ECO:0000313" key="4">
    <source>
        <dbReference type="Proteomes" id="UP001500449"/>
    </source>
</evidence>
<feature type="transmembrane region" description="Helical" evidence="1">
    <location>
        <begin position="245"/>
        <end position="263"/>
    </location>
</feature>
<gene>
    <name evidence="3" type="ORF">GCM10009836_62240</name>
</gene>